<dbReference type="EnsemblMetazoa" id="XM_011679686">
    <property type="protein sequence ID" value="XP_011677988"/>
    <property type="gene ID" value="LOC105444885"/>
</dbReference>
<name>A0A7M7HP89_STRPU</name>
<dbReference type="AlphaFoldDB" id="A0A7M7HP89"/>
<dbReference type="RefSeq" id="XP_011677988.2">
    <property type="nucleotide sequence ID" value="XM_011679686.2"/>
</dbReference>
<dbReference type="InterPro" id="IPR008906">
    <property type="entry name" value="HATC_C_dom"/>
</dbReference>
<dbReference type="Pfam" id="PF05699">
    <property type="entry name" value="Dimer_Tnp_hAT"/>
    <property type="match status" value="1"/>
</dbReference>
<sequence>MSGHLSGVQARLKEHFPNAQYVHCHAHRLNLVLVDMCKNVSSAGEFFVLLEALYVFMTRSLVHKVFVDYQQRAKCRVKELVRLSDTRWVCRYQSLSTLKTRYSYILEVLEHFCDSQESKRDPKLVVEARGLLNQAMSVSFVTHLEVLMTLLSHSQALSETLQANDANLGNAVTMINSVISIVEETRASGWPDLVQDITRICEDNNIPTVPQPKRRRKQRTFDDSFLMASTGHRSQSEAESSAEFLDDLRVNTFLPILDAFKSEMTRRFSASNIAIMQGVDALLTPSSVNFLKFSAVEPFVELYTDSLDVDVQLLKAEMTMARQIISNKQKDSSTPDSSRRHNANSFSSMEKLIPSASLPNLRKTTQLALTLPVSSAVCERSFSAMKYIKNYLRSTMRNQRLSDLGVIYVSGERSKELQTNPVEVLKKFSQREQRTRIQLF</sequence>
<reference evidence="4" key="1">
    <citation type="submission" date="2015-02" db="EMBL/GenBank/DDBJ databases">
        <title>Genome sequencing for Strongylocentrotus purpuratus.</title>
        <authorList>
            <person name="Murali S."/>
            <person name="Liu Y."/>
            <person name="Vee V."/>
            <person name="English A."/>
            <person name="Wang M."/>
            <person name="Skinner E."/>
            <person name="Han Y."/>
            <person name="Muzny D.M."/>
            <person name="Worley K.C."/>
            <person name="Gibbs R.A."/>
        </authorList>
    </citation>
    <scope>NUCLEOTIDE SEQUENCE</scope>
</reference>
<keyword evidence="4" id="KW-1185">Reference proteome</keyword>
<proteinExistence type="predicted"/>
<dbReference type="InterPro" id="IPR012337">
    <property type="entry name" value="RNaseH-like_sf"/>
</dbReference>
<reference evidence="3" key="2">
    <citation type="submission" date="2021-01" db="UniProtKB">
        <authorList>
            <consortium name="EnsemblMetazoa"/>
        </authorList>
    </citation>
    <scope>IDENTIFICATION</scope>
</reference>
<dbReference type="SUPFAM" id="SSF53098">
    <property type="entry name" value="Ribonuclease H-like"/>
    <property type="match status" value="1"/>
</dbReference>
<dbReference type="PANTHER" id="PTHR46289:SF14">
    <property type="entry name" value="DUF4371 DOMAIN-CONTAINING PROTEIN"/>
    <property type="match status" value="1"/>
</dbReference>
<dbReference type="OMA" id="HEVMHIC"/>
<evidence type="ECO:0000256" key="1">
    <source>
        <dbReference type="SAM" id="MobiDB-lite"/>
    </source>
</evidence>
<feature type="region of interest" description="Disordered" evidence="1">
    <location>
        <begin position="325"/>
        <end position="345"/>
    </location>
</feature>
<protein>
    <recommendedName>
        <fullName evidence="2">HAT C-terminal dimerisation domain-containing protein</fullName>
    </recommendedName>
</protein>
<dbReference type="InterPro" id="IPR052958">
    <property type="entry name" value="IFN-induced_PKR_regulator"/>
</dbReference>
<dbReference type="GO" id="GO:0046983">
    <property type="term" value="F:protein dimerization activity"/>
    <property type="evidence" value="ECO:0007669"/>
    <property type="project" value="InterPro"/>
</dbReference>
<dbReference type="OrthoDB" id="1739706at2759"/>
<evidence type="ECO:0000313" key="3">
    <source>
        <dbReference type="EnsemblMetazoa" id="XP_011677988"/>
    </source>
</evidence>
<organism evidence="3 4">
    <name type="scientific">Strongylocentrotus purpuratus</name>
    <name type="common">Purple sea urchin</name>
    <dbReference type="NCBI Taxonomy" id="7668"/>
    <lineage>
        <taxon>Eukaryota</taxon>
        <taxon>Metazoa</taxon>
        <taxon>Echinodermata</taxon>
        <taxon>Eleutherozoa</taxon>
        <taxon>Echinozoa</taxon>
        <taxon>Echinoidea</taxon>
        <taxon>Euechinoidea</taxon>
        <taxon>Echinacea</taxon>
        <taxon>Camarodonta</taxon>
        <taxon>Echinidea</taxon>
        <taxon>Strongylocentrotidae</taxon>
        <taxon>Strongylocentrotus</taxon>
    </lineage>
</organism>
<dbReference type="Proteomes" id="UP000007110">
    <property type="component" value="Unassembled WGS sequence"/>
</dbReference>
<evidence type="ECO:0000259" key="2">
    <source>
        <dbReference type="Pfam" id="PF05699"/>
    </source>
</evidence>
<evidence type="ECO:0000313" key="4">
    <source>
        <dbReference type="Proteomes" id="UP000007110"/>
    </source>
</evidence>
<feature type="compositionally biased region" description="Basic and acidic residues" evidence="1">
    <location>
        <begin position="328"/>
        <end position="339"/>
    </location>
</feature>
<dbReference type="InParanoid" id="A0A7M7HP89"/>
<feature type="domain" description="HAT C-terminal dimerisation" evidence="2">
    <location>
        <begin position="356"/>
        <end position="408"/>
    </location>
</feature>
<dbReference type="PANTHER" id="PTHR46289">
    <property type="entry name" value="52 KDA REPRESSOR OF THE INHIBITOR OF THE PROTEIN KINASE-LIKE PROTEIN-RELATED"/>
    <property type="match status" value="1"/>
</dbReference>
<dbReference type="KEGG" id="spu:105444885"/>
<dbReference type="GeneID" id="105444885"/>
<accession>A0A7M7HP89</accession>